<dbReference type="InterPro" id="IPR036412">
    <property type="entry name" value="HAD-like_sf"/>
</dbReference>
<evidence type="ECO:0000256" key="8">
    <source>
        <dbReference type="ARBA" id="ARBA00022842"/>
    </source>
</evidence>
<dbReference type="Pfam" id="PF13419">
    <property type="entry name" value="HAD_2"/>
    <property type="match status" value="1"/>
</dbReference>
<gene>
    <name evidence="12" type="ORF">GGR04_002993</name>
</gene>
<feature type="region of interest" description="Disordered" evidence="11">
    <location>
        <begin position="1"/>
        <end position="29"/>
    </location>
</feature>
<dbReference type="RefSeq" id="WP_183200691.1">
    <property type="nucleotide sequence ID" value="NZ_JACIEK010000008.1"/>
</dbReference>
<dbReference type="GO" id="GO:0006281">
    <property type="term" value="P:DNA repair"/>
    <property type="evidence" value="ECO:0007669"/>
    <property type="project" value="TreeGrafter"/>
</dbReference>
<feature type="binding site" evidence="10">
    <location>
        <position position="37"/>
    </location>
    <ligand>
        <name>Mg(2+)</name>
        <dbReference type="ChEBI" id="CHEBI:18420"/>
    </ligand>
</feature>
<dbReference type="EC" id="3.1.3.18" evidence="5 10"/>
<dbReference type="PANTHER" id="PTHR43434:SF1">
    <property type="entry name" value="PHOSPHOGLYCOLATE PHOSPHATASE"/>
    <property type="match status" value="1"/>
</dbReference>
<evidence type="ECO:0000256" key="10">
    <source>
        <dbReference type="HAMAP-Rule" id="MF_00495"/>
    </source>
</evidence>
<dbReference type="GO" id="GO:0008967">
    <property type="term" value="F:phosphoglycolate phosphatase activity"/>
    <property type="evidence" value="ECO:0007669"/>
    <property type="project" value="UniProtKB-UniRule"/>
</dbReference>
<evidence type="ECO:0000256" key="9">
    <source>
        <dbReference type="ARBA" id="ARBA00023277"/>
    </source>
</evidence>
<dbReference type="SUPFAM" id="SSF56784">
    <property type="entry name" value="HAD-like"/>
    <property type="match status" value="1"/>
</dbReference>
<evidence type="ECO:0000256" key="6">
    <source>
        <dbReference type="ARBA" id="ARBA00022723"/>
    </source>
</evidence>
<keyword evidence="7 10" id="KW-0378">Hydrolase</keyword>
<dbReference type="GO" id="GO:0046872">
    <property type="term" value="F:metal ion binding"/>
    <property type="evidence" value="ECO:0007669"/>
    <property type="project" value="UniProtKB-KW"/>
</dbReference>
<accession>A0A7W6MKP1</accession>
<dbReference type="NCBIfam" id="TIGR01549">
    <property type="entry name" value="HAD-SF-IA-v1"/>
    <property type="match status" value="1"/>
</dbReference>
<keyword evidence="9 10" id="KW-0119">Carbohydrate metabolism</keyword>
<dbReference type="Proteomes" id="UP000542776">
    <property type="component" value="Unassembled WGS sequence"/>
</dbReference>
<evidence type="ECO:0000313" key="12">
    <source>
        <dbReference type="EMBL" id="MBB3999134.1"/>
    </source>
</evidence>
<proteinExistence type="inferred from homology"/>
<comment type="function">
    <text evidence="10">Specifically catalyzes the dephosphorylation of 2-phosphoglycolate. Is involved in the dissimilation of the intracellular 2-phosphoglycolate formed during the DNA repair of 3'-phosphoglycolate ends, a major class of DNA lesions induced by oxidative stress.</text>
</comment>
<comment type="cofactor">
    <cofactor evidence="2 10">
        <name>Mg(2+)</name>
        <dbReference type="ChEBI" id="CHEBI:18420"/>
    </cofactor>
</comment>
<dbReference type="Gene3D" id="1.10.150.240">
    <property type="entry name" value="Putative phosphatase, domain 2"/>
    <property type="match status" value="1"/>
</dbReference>
<dbReference type="GO" id="GO:0005829">
    <property type="term" value="C:cytosol"/>
    <property type="evidence" value="ECO:0007669"/>
    <property type="project" value="TreeGrafter"/>
</dbReference>
<evidence type="ECO:0000256" key="5">
    <source>
        <dbReference type="ARBA" id="ARBA00013078"/>
    </source>
</evidence>
<evidence type="ECO:0000256" key="4">
    <source>
        <dbReference type="ARBA" id="ARBA00006171"/>
    </source>
</evidence>
<comment type="catalytic activity">
    <reaction evidence="1 10">
        <text>2-phosphoglycolate + H2O = glycolate + phosphate</text>
        <dbReference type="Rhea" id="RHEA:14369"/>
        <dbReference type="ChEBI" id="CHEBI:15377"/>
        <dbReference type="ChEBI" id="CHEBI:29805"/>
        <dbReference type="ChEBI" id="CHEBI:43474"/>
        <dbReference type="ChEBI" id="CHEBI:58033"/>
        <dbReference type="EC" id="3.1.3.18"/>
    </reaction>
</comment>
<evidence type="ECO:0000256" key="11">
    <source>
        <dbReference type="SAM" id="MobiDB-lite"/>
    </source>
</evidence>
<dbReference type="InterPro" id="IPR050155">
    <property type="entry name" value="HAD-like_hydrolase_sf"/>
</dbReference>
<dbReference type="GO" id="GO:0005975">
    <property type="term" value="P:carbohydrate metabolic process"/>
    <property type="evidence" value="ECO:0007669"/>
    <property type="project" value="InterPro"/>
</dbReference>
<keyword evidence="6 10" id="KW-0479">Metal-binding</keyword>
<evidence type="ECO:0000256" key="1">
    <source>
        <dbReference type="ARBA" id="ARBA00000830"/>
    </source>
</evidence>
<evidence type="ECO:0000313" key="13">
    <source>
        <dbReference type="Proteomes" id="UP000542776"/>
    </source>
</evidence>
<comment type="pathway">
    <text evidence="3 10">Organic acid metabolism; glycolate biosynthesis; glycolate from 2-phosphoglycolate: step 1/1.</text>
</comment>
<dbReference type="EMBL" id="JACIEK010000008">
    <property type="protein sequence ID" value="MBB3999134.1"/>
    <property type="molecule type" value="Genomic_DNA"/>
</dbReference>
<feature type="binding site" evidence="10">
    <location>
        <position position="197"/>
    </location>
    <ligand>
        <name>Mg(2+)</name>
        <dbReference type="ChEBI" id="CHEBI:18420"/>
    </ligand>
</feature>
<dbReference type="InterPro" id="IPR006439">
    <property type="entry name" value="HAD-SF_hydro_IA"/>
</dbReference>
<evidence type="ECO:0000256" key="2">
    <source>
        <dbReference type="ARBA" id="ARBA00001946"/>
    </source>
</evidence>
<comment type="caution">
    <text evidence="12">The sequence shown here is derived from an EMBL/GenBank/DDBJ whole genome shotgun (WGS) entry which is preliminary data.</text>
</comment>
<keyword evidence="8 10" id="KW-0460">Magnesium</keyword>
<dbReference type="UniPathway" id="UPA00865">
    <property type="reaction ID" value="UER00834"/>
</dbReference>
<name>A0A7W6MKP1_9HYPH</name>
<dbReference type="PANTHER" id="PTHR43434">
    <property type="entry name" value="PHOSPHOGLYCOLATE PHOSPHATASE"/>
    <property type="match status" value="1"/>
</dbReference>
<evidence type="ECO:0000256" key="7">
    <source>
        <dbReference type="ARBA" id="ARBA00022801"/>
    </source>
</evidence>
<comment type="similarity">
    <text evidence="4 10">Belongs to the HAD-like hydrolase superfamily. CbbY/CbbZ/Gph/YieH family.</text>
</comment>
<feature type="binding site" evidence="10">
    <location>
        <position position="35"/>
    </location>
    <ligand>
        <name>Mg(2+)</name>
        <dbReference type="ChEBI" id="CHEBI:18420"/>
    </ligand>
</feature>
<feature type="active site" description="Nucleophile" evidence="10">
    <location>
        <position position="35"/>
    </location>
</feature>
<sequence length="256" mass="26722">MSAVASLTARPRRSASVRTGHPNSAGAPRPTVVFDLDGTLVDTAPDLAGSLNHCLTLAGLEPTTLAEVRPDAGRGAQAMLRAAYARAGRPLPVDELAGQTARFLEHYTANIAEASTLYPGVALALDRLAADGSILAVCTNKTEALAVRLLDALGLSPRFAAICGADTFACRKPDPVHLHGTIDRAGGHRAHAVLVGDSETDMEAARRAFVPGILVSFGYDAGAPVRAMASATIDNFGELEPRLLDRLTSAFIPRPL</sequence>
<dbReference type="InterPro" id="IPR037512">
    <property type="entry name" value="PGPase_prok"/>
</dbReference>
<dbReference type="SFLD" id="SFLDS00003">
    <property type="entry name" value="Haloacid_Dehalogenase"/>
    <property type="match status" value="1"/>
</dbReference>
<dbReference type="InterPro" id="IPR023198">
    <property type="entry name" value="PGP-like_dom2"/>
</dbReference>
<dbReference type="GO" id="GO:0046295">
    <property type="term" value="P:glycolate biosynthetic process"/>
    <property type="evidence" value="ECO:0007669"/>
    <property type="project" value="UniProtKB-UniRule"/>
</dbReference>
<dbReference type="Gene3D" id="3.40.50.1000">
    <property type="entry name" value="HAD superfamily/HAD-like"/>
    <property type="match status" value="1"/>
</dbReference>
<organism evidence="12 13">
    <name type="scientific">Aureimonas pseudogalii</name>
    <dbReference type="NCBI Taxonomy" id="1744844"/>
    <lineage>
        <taxon>Bacteria</taxon>
        <taxon>Pseudomonadati</taxon>
        <taxon>Pseudomonadota</taxon>
        <taxon>Alphaproteobacteria</taxon>
        <taxon>Hyphomicrobiales</taxon>
        <taxon>Aurantimonadaceae</taxon>
        <taxon>Aureimonas</taxon>
    </lineage>
</organism>
<keyword evidence="13" id="KW-1185">Reference proteome</keyword>
<dbReference type="InterPro" id="IPR041492">
    <property type="entry name" value="HAD_2"/>
</dbReference>
<dbReference type="AlphaFoldDB" id="A0A7W6MKP1"/>
<evidence type="ECO:0000256" key="3">
    <source>
        <dbReference type="ARBA" id="ARBA00004818"/>
    </source>
</evidence>
<dbReference type="HAMAP" id="MF_00495">
    <property type="entry name" value="GPH_hydrolase_bact"/>
    <property type="match status" value="1"/>
</dbReference>
<reference evidence="12 13" key="1">
    <citation type="submission" date="2020-08" db="EMBL/GenBank/DDBJ databases">
        <title>Genomic Encyclopedia of Type Strains, Phase IV (KMG-IV): sequencing the most valuable type-strain genomes for metagenomic binning, comparative biology and taxonomic classification.</title>
        <authorList>
            <person name="Goeker M."/>
        </authorList>
    </citation>
    <scope>NUCLEOTIDE SEQUENCE [LARGE SCALE GENOMIC DNA]</scope>
    <source>
        <strain evidence="12 13">DSM 102238</strain>
    </source>
</reference>
<protein>
    <recommendedName>
        <fullName evidence="5 10">Phosphoglycolate phosphatase</fullName>
        <shortName evidence="10">PGP</shortName>
        <shortName evidence="10">PGPase</shortName>
        <ecNumber evidence="5 10">3.1.3.18</ecNumber>
    </recommendedName>
</protein>
<dbReference type="SFLD" id="SFLDG01129">
    <property type="entry name" value="C1.5:_HAD__Beta-PGM__Phosphata"/>
    <property type="match status" value="1"/>
</dbReference>
<dbReference type="InterPro" id="IPR023214">
    <property type="entry name" value="HAD_sf"/>
</dbReference>